<name>A0A0A2KVY0_PENIT</name>
<evidence type="ECO:0000313" key="2">
    <source>
        <dbReference type="Proteomes" id="UP000030104"/>
    </source>
</evidence>
<organism evidence="1 2">
    <name type="scientific">Penicillium italicum</name>
    <name type="common">Blue mold</name>
    <dbReference type="NCBI Taxonomy" id="40296"/>
    <lineage>
        <taxon>Eukaryota</taxon>
        <taxon>Fungi</taxon>
        <taxon>Dikarya</taxon>
        <taxon>Ascomycota</taxon>
        <taxon>Pezizomycotina</taxon>
        <taxon>Eurotiomycetes</taxon>
        <taxon>Eurotiomycetidae</taxon>
        <taxon>Eurotiales</taxon>
        <taxon>Aspergillaceae</taxon>
        <taxon>Penicillium</taxon>
    </lineage>
</organism>
<proteinExistence type="predicted"/>
<reference evidence="1 2" key="1">
    <citation type="journal article" date="2015" name="Mol. Plant Microbe Interact.">
        <title>Genome, transcriptome, and functional analyses of Penicillium expansum provide new insights into secondary metabolism and pathogenicity.</title>
        <authorList>
            <person name="Ballester A.R."/>
            <person name="Marcet-Houben M."/>
            <person name="Levin E."/>
            <person name="Sela N."/>
            <person name="Selma-Lazaro C."/>
            <person name="Carmona L."/>
            <person name="Wisniewski M."/>
            <person name="Droby S."/>
            <person name="Gonzalez-Candelas L."/>
            <person name="Gabaldon T."/>
        </authorList>
    </citation>
    <scope>NUCLEOTIDE SEQUENCE [LARGE SCALE GENOMIC DNA]</scope>
    <source>
        <strain evidence="1 2">PHI-1</strain>
    </source>
</reference>
<sequence>MFLLFDFYSCNSLVMLDGALGPKLSLPVIYFLQAAPNLQNFWRDISLRYIFTLQCEIDPFI</sequence>
<evidence type="ECO:0000313" key="1">
    <source>
        <dbReference type="EMBL" id="KGO68515.1"/>
    </source>
</evidence>
<comment type="caution">
    <text evidence="1">The sequence shown here is derived from an EMBL/GenBank/DDBJ whole genome shotgun (WGS) entry which is preliminary data.</text>
</comment>
<gene>
    <name evidence="1" type="ORF">PITC_071400</name>
</gene>
<accession>A0A0A2KVY0</accession>
<dbReference type="Proteomes" id="UP000030104">
    <property type="component" value="Unassembled WGS sequence"/>
</dbReference>
<protein>
    <submittedName>
        <fullName evidence="1">Uncharacterized protein</fullName>
    </submittedName>
</protein>
<dbReference type="AlphaFoldDB" id="A0A0A2KVY0"/>
<dbReference type="HOGENOM" id="CLU_2923364_0_0_1"/>
<dbReference type="EMBL" id="JQGA01001201">
    <property type="protein sequence ID" value="KGO68515.1"/>
    <property type="molecule type" value="Genomic_DNA"/>
</dbReference>
<dbReference type="OrthoDB" id="10412621at2759"/>
<keyword evidence="2" id="KW-1185">Reference proteome</keyword>